<dbReference type="Proteomes" id="UP001057402">
    <property type="component" value="Chromosome 3"/>
</dbReference>
<name>A0ACB9RQ65_9MYRT</name>
<gene>
    <name evidence="1" type="ORF">MLD38_006207</name>
</gene>
<organism evidence="1 2">
    <name type="scientific">Melastoma candidum</name>
    <dbReference type="NCBI Taxonomy" id="119954"/>
    <lineage>
        <taxon>Eukaryota</taxon>
        <taxon>Viridiplantae</taxon>
        <taxon>Streptophyta</taxon>
        <taxon>Embryophyta</taxon>
        <taxon>Tracheophyta</taxon>
        <taxon>Spermatophyta</taxon>
        <taxon>Magnoliopsida</taxon>
        <taxon>eudicotyledons</taxon>
        <taxon>Gunneridae</taxon>
        <taxon>Pentapetalae</taxon>
        <taxon>rosids</taxon>
        <taxon>malvids</taxon>
        <taxon>Myrtales</taxon>
        <taxon>Melastomataceae</taxon>
        <taxon>Melastomatoideae</taxon>
        <taxon>Melastomateae</taxon>
        <taxon>Melastoma</taxon>
    </lineage>
</organism>
<sequence length="1084" mass="118882">MFENTEAGKRIERSTSDGQLREEIEAISKALYLDKNSSVGSRSTSMGKTQSPDPKSKNRRDNEDQAQKDKKSIWNWKPLKAFSNRNRRFNCCFTLHVHNIENLPSSLEDQSLSVHWKRRDGGMVTRAAQVFQGMAEFEESLMHSCSVNGSRSGPHNSAKYEAKHFMLYAVISSSPEVDLGKHRVDLTRLLPLSLEELEEDKSSGKWTTSFRLSGKGKGATLNVSFGYLVLGNNGKVPGINPKLLESLNLGKNNPNHFEMNSIRRAESLPNMLNSSQSRAISQELDNVKDLHEVLPERKSFLACRVDSLSQKFEEEKPYYNLDDNLELEVFMGEHETAKSTPSQPPVADESETEVNGFSVIDQGVELSAGVQVVKRADTSVLETRDVVEVGDAALNPITVGGSESVAVVEGTSPGNVVGIGDPAIKEDESMSKEALMRDLESALQNVAKLEVDSLDSPEAEPGPMRVDFAKGIRRRGRSLSYDDTIARDFLDMIGLEHGLSAESEPESPRERLLRQFEEDARASGCSLYDFGIGDDAGTGTIWDNRPENFIPPPVIHVPVEEEHRGESRSRMKAKLLENLETEALMLAWGLNENSFQSSPPSSSGPFGSPIHLPSEEPADLPSLGVGIGPYLQMKNGGFLRSMSQLIFQGAKSGGSLIMQASSPVVVPAQMGSGIMEILNHLASIGIEKLSAQANKLMPIENITGKTMQQVAWEASASLEGTERLTRRTAFVRKGTGDNVGAGTECVSLEDLAPLALDKIEALLMEGLRIQSGMSHEEAPSNIHTQSIGEFSALRGTGINLHGRLLDLEGTGGLQLLLDMKDGDDDDDGLMGLSLSLDEWMKLDSGEINDGDRISERTSRILAAHHANSLDYVRGGSKGDRRRGKSKKCGLLGNNFTVALMVQLRDPMRDYEPVGAPMLALVQVERVFVPPKPTIFREVSEVRCEDENESTVVVKEGIKEENIQTAIADEVVPQFQITEVHVAGFRTVPGKKNSWGTSNQQGSRWLLANGMGKSSRNALMRPKLKTTGPKFTRPATTKAQPSDTLWSISARVLGRGNKWKESSTLNPHIRNPDIILPAENTIKLR</sequence>
<protein>
    <submittedName>
        <fullName evidence="1">Uncharacterized protein</fullName>
    </submittedName>
</protein>
<comment type="caution">
    <text evidence="1">The sequence shown here is derived from an EMBL/GenBank/DDBJ whole genome shotgun (WGS) entry which is preliminary data.</text>
</comment>
<dbReference type="EMBL" id="CM042882">
    <property type="protein sequence ID" value="KAI4379971.1"/>
    <property type="molecule type" value="Genomic_DNA"/>
</dbReference>
<proteinExistence type="predicted"/>
<keyword evidence="2" id="KW-1185">Reference proteome</keyword>
<evidence type="ECO:0000313" key="1">
    <source>
        <dbReference type="EMBL" id="KAI4379971.1"/>
    </source>
</evidence>
<reference evidence="2" key="1">
    <citation type="journal article" date="2023" name="Front. Plant Sci.">
        <title>Chromosomal-level genome assembly of Melastoma candidum provides insights into trichome evolution.</title>
        <authorList>
            <person name="Zhong Y."/>
            <person name="Wu W."/>
            <person name="Sun C."/>
            <person name="Zou P."/>
            <person name="Liu Y."/>
            <person name="Dai S."/>
            <person name="Zhou R."/>
        </authorList>
    </citation>
    <scope>NUCLEOTIDE SEQUENCE [LARGE SCALE GENOMIC DNA]</scope>
</reference>
<accession>A0ACB9RQ65</accession>
<evidence type="ECO:0000313" key="2">
    <source>
        <dbReference type="Proteomes" id="UP001057402"/>
    </source>
</evidence>